<dbReference type="EMBL" id="QYRN01000006">
    <property type="protein sequence ID" value="RIY00027.1"/>
    <property type="molecule type" value="Genomic_DNA"/>
</dbReference>
<dbReference type="InterPro" id="IPR036390">
    <property type="entry name" value="WH_DNA-bd_sf"/>
</dbReference>
<evidence type="ECO:0000256" key="2">
    <source>
        <dbReference type="ARBA" id="ARBA00023015"/>
    </source>
</evidence>
<dbReference type="PANTHER" id="PTHR30537:SF3">
    <property type="entry name" value="TRANSCRIPTIONAL REGULATORY PROTEIN"/>
    <property type="match status" value="1"/>
</dbReference>
<dbReference type="SUPFAM" id="SSF46785">
    <property type="entry name" value="Winged helix' DNA-binding domain"/>
    <property type="match status" value="1"/>
</dbReference>
<evidence type="ECO:0000256" key="1">
    <source>
        <dbReference type="ARBA" id="ARBA00009437"/>
    </source>
</evidence>
<reference evidence="7" key="1">
    <citation type="submission" date="2018-09" db="EMBL/GenBank/DDBJ databases">
        <authorList>
            <person name="Tuo L."/>
        </authorList>
    </citation>
    <scope>NUCLEOTIDE SEQUENCE [LARGE SCALE GENOMIC DNA]</scope>
    <source>
        <strain evidence="7">M2BS4Y-1</strain>
    </source>
</reference>
<dbReference type="Gene3D" id="1.10.10.10">
    <property type="entry name" value="Winged helix-like DNA-binding domain superfamily/Winged helix DNA-binding domain"/>
    <property type="match status" value="1"/>
</dbReference>
<dbReference type="Pfam" id="PF00126">
    <property type="entry name" value="HTH_1"/>
    <property type="match status" value="1"/>
</dbReference>
<keyword evidence="4" id="KW-0804">Transcription</keyword>
<dbReference type="GO" id="GO:0043565">
    <property type="term" value="F:sequence-specific DNA binding"/>
    <property type="evidence" value="ECO:0007669"/>
    <property type="project" value="TreeGrafter"/>
</dbReference>
<dbReference type="PROSITE" id="PS50931">
    <property type="entry name" value="HTH_LYSR"/>
    <property type="match status" value="1"/>
</dbReference>
<protein>
    <submittedName>
        <fullName evidence="6">LysR family transcriptional regulator</fullName>
    </submittedName>
</protein>
<dbReference type="GO" id="GO:0003700">
    <property type="term" value="F:DNA-binding transcription factor activity"/>
    <property type="evidence" value="ECO:0007669"/>
    <property type="project" value="InterPro"/>
</dbReference>
<dbReference type="InterPro" id="IPR000847">
    <property type="entry name" value="LysR_HTH_N"/>
</dbReference>
<dbReference type="GO" id="GO:0006351">
    <property type="term" value="P:DNA-templated transcription"/>
    <property type="evidence" value="ECO:0007669"/>
    <property type="project" value="TreeGrafter"/>
</dbReference>
<dbReference type="PANTHER" id="PTHR30537">
    <property type="entry name" value="HTH-TYPE TRANSCRIPTIONAL REGULATOR"/>
    <property type="match status" value="1"/>
</dbReference>
<evidence type="ECO:0000256" key="3">
    <source>
        <dbReference type="ARBA" id="ARBA00023125"/>
    </source>
</evidence>
<dbReference type="Gene3D" id="3.40.190.290">
    <property type="match status" value="1"/>
</dbReference>
<dbReference type="OrthoDB" id="9787460at2"/>
<dbReference type="Pfam" id="PF03466">
    <property type="entry name" value="LysR_substrate"/>
    <property type="match status" value="1"/>
</dbReference>
<keyword evidence="2" id="KW-0805">Transcription regulation</keyword>
<keyword evidence="7" id="KW-1185">Reference proteome</keyword>
<name>A0A3A1WKZ1_9HYPH</name>
<dbReference type="AlphaFoldDB" id="A0A3A1WKZ1"/>
<evidence type="ECO:0000259" key="5">
    <source>
        <dbReference type="PROSITE" id="PS50931"/>
    </source>
</evidence>
<proteinExistence type="inferred from homology"/>
<dbReference type="InterPro" id="IPR036388">
    <property type="entry name" value="WH-like_DNA-bd_sf"/>
</dbReference>
<organism evidence="6 7">
    <name type="scientific">Aureimonas flava</name>
    <dbReference type="NCBI Taxonomy" id="2320271"/>
    <lineage>
        <taxon>Bacteria</taxon>
        <taxon>Pseudomonadati</taxon>
        <taxon>Pseudomonadota</taxon>
        <taxon>Alphaproteobacteria</taxon>
        <taxon>Hyphomicrobiales</taxon>
        <taxon>Aurantimonadaceae</taxon>
        <taxon>Aureimonas</taxon>
    </lineage>
</organism>
<dbReference type="InterPro" id="IPR005119">
    <property type="entry name" value="LysR_subst-bd"/>
</dbReference>
<evidence type="ECO:0000313" key="7">
    <source>
        <dbReference type="Proteomes" id="UP000265750"/>
    </source>
</evidence>
<comment type="similarity">
    <text evidence="1">Belongs to the LysR transcriptional regulatory family.</text>
</comment>
<dbReference type="RefSeq" id="WP_119540338.1">
    <property type="nucleotide sequence ID" value="NZ_QYRN01000006.1"/>
</dbReference>
<dbReference type="InterPro" id="IPR058163">
    <property type="entry name" value="LysR-type_TF_proteobact-type"/>
</dbReference>
<keyword evidence="3" id="KW-0238">DNA-binding</keyword>
<sequence length="293" mass="31737">MNWDDVRVFLAVARAGQILAASRRLGVNHATVGRRLDALEAALGARLFERRPGGCALTGEGEAFLPAAERMETEAQSARALVGGTDLALSGTVRIGAPDGFGTAFLAPRLKGLMERHPALVLQLVPVPRAFSLSRREADIAITVERPDQGRLVARRLVSYSLRAYAATAYLDRAGRPRGVEDLAAHALIGYVDDLLYSPSLQYAAEFAPGWQSRLEISSALGQTEAVAAGLGIGILHAFAAAGRTDLERVLPDREIRREYWLVYHESARGLARVQAVARFIAELVEAERDRFG</sequence>
<comment type="caution">
    <text evidence="6">The sequence shown here is derived from an EMBL/GenBank/DDBJ whole genome shotgun (WGS) entry which is preliminary data.</text>
</comment>
<dbReference type="SUPFAM" id="SSF53850">
    <property type="entry name" value="Periplasmic binding protein-like II"/>
    <property type="match status" value="1"/>
</dbReference>
<accession>A0A3A1WKZ1</accession>
<evidence type="ECO:0000313" key="6">
    <source>
        <dbReference type="EMBL" id="RIY00027.1"/>
    </source>
</evidence>
<dbReference type="Proteomes" id="UP000265750">
    <property type="component" value="Unassembled WGS sequence"/>
</dbReference>
<gene>
    <name evidence="6" type="ORF">D3218_12050</name>
</gene>
<evidence type="ECO:0000256" key="4">
    <source>
        <dbReference type="ARBA" id="ARBA00023163"/>
    </source>
</evidence>
<feature type="domain" description="HTH lysR-type" evidence="5">
    <location>
        <begin position="1"/>
        <end position="58"/>
    </location>
</feature>